<comment type="caution">
    <text evidence="1">The sequence shown here is derived from an EMBL/GenBank/DDBJ whole genome shotgun (WGS) entry which is preliminary data.</text>
</comment>
<dbReference type="EMBL" id="CAKLBY020000306">
    <property type="protein sequence ID" value="CAK7944091.1"/>
    <property type="molecule type" value="Genomic_DNA"/>
</dbReference>
<accession>A0AAV1VAW3</accession>
<gene>
    <name evidence="1" type="ORF">PM001_LOCUS29241</name>
</gene>
<dbReference type="AlphaFoldDB" id="A0AAV1VAW3"/>
<evidence type="ECO:0000313" key="1">
    <source>
        <dbReference type="EMBL" id="CAK7944091.1"/>
    </source>
</evidence>
<name>A0AAV1VAW3_9STRA</name>
<reference evidence="1" key="1">
    <citation type="submission" date="2024-01" db="EMBL/GenBank/DDBJ databases">
        <authorList>
            <person name="Webb A."/>
        </authorList>
    </citation>
    <scope>NUCLEOTIDE SEQUENCE</scope>
    <source>
        <strain evidence="1">Pm1</strain>
    </source>
</reference>
<evidence type="ECO:0000313" key="2">
    <source>
        <dbReference type="Proteomes" id="UP001162060"/>
    </source>
</evidence>
<organism evidence="1 2">
    <name type="scientific">Peronospora matthiolae</name>
    <dbReference type="NCBI Taxonomy" id="2874970"/>
    <lineage>
        <taxon>Eukaryota</taxon>
        <taxon>Sar</taxon>
        <taxon>Stramenopiles</taxon>
        <taxon>Oomycota</taxon>
        <taxon>Peronosporomycetes</taxon>
        <taxon>Peronosporales</taxon>
        <taxon>Peronosporaceae</taxon>
        <taxon>Peronospora</taxon>
    </lineage>
</organism>
<proteinExistence type="predicted"/>
<dbReference type="Proteomes" id="UP001162060">
    <property type="component" value="Unassembled WGS sequence"/>
</dbReference>
<protein>
    <submittedName>
        <fullName evidence="1">Uncharacterized protein</fullName>
    </submittedName>
</protein>
<sequence length="60" mass="6569">MDIRALLHYANGAVVSYLPDLNEVIPDHIPMEADSAAVEEDDVKALPLIPAAEAQQMIQR</sequence>